<evidence type="ECO:0000256" key="1">
    <source>
        <dbReference type="ARBA" id="ARBA00022603"/>
    </source>
</evidence>
<dbReference type="EC" id="2.1.1.297" evidence="5"/>
<feature type="binding site" evidence="5">
    <location>
        <position position="151"/>
    </location>
    <ligand>
        <name>S-adenosyl-L-methionine</name>
        <dbReference type="ChEBI" id="CHEBI:59789"/>
    </ligand>
</feature>
<feature type="binding site" evidence="5">
    <location>
        <begin position="128"/>
        <end position="132"/>
    </location>
    <ligand>
        <name>S-adenosyl-L-methionine</name>
        <dbReference type="ChEBI" id="CHEBI:59789"/>
    </ligand>
</feature>
<sequence>MSKAPVRIDQWLAEASARLAHDKSQSDPESPAVDAEVLLLHRLGKPRSFLFTWPEHLLDEAMQAQLAADLDRRFSGEPVAHITGERDFWTLTLESNPSTLIPRPETESLVEAALGLPLADEARVVDLGTGTGAIALALASERPHWQLEAVEYSAEAAALARRNAARLALPVTVHQGSWYAPLAGRRFDLIISNPPYIDPVDHHLEQGDVRFEPKSALIAANRGLADIEQIALEAPQHLTPGGVLMVEHGYDQGAAVRDLFTAAGLTEVKTGQDLGRRDRFTQGVWPGENSSK</sequence>
<keyword evidence="1 5" id="KW-0489">Methyltransferase</keyword>
<proteinExistence type="inferred from homology"/>
<dbReference type="InterPro" id="IPR007848">
    <property type="entry name" value="Small_mtfrase_dom"/>
</dbReference>
<dbReference type="InterPro" id="IPR002052">
    <property type="entry name" value="DNA_methylase_N6_adenine_CS"/>
</dbReference>
<dbReference type="SUPFAM" id="SSF53335">
    <property type="entry name" value="S-adenosyl-L-methionine-dependent methyltransferases"/>
    <property type="match status" value="1"/>
</dbReference>
<dbReference type="PANTHER" id="PTHR18895:SF74">
    <property type="entry name" value="MTRF1L RELEASE FACTOR GLUTAMINE METHYLTRANSFERASE"/>
    <property type="match status" value="1"/>
</dbReference>
<evidence type="ECO:0000256" key="3">
    <source>
        <dbReference type="ARBA" id="ARBA00022691"/>
    </source>
</evidence>
<dbReference type="RefSeq" id="WP_345315051.1">
    <property type="nucleotide sequence ID" value="NZ_BAABLF010000001.1"/>
</dbReference>
<dbReference type="InterPro" id="IPR004556">
    <property type="entry name" value="HemK-like"/>
</dbReference>
<dbReference type="Gene3D" id="3.40.50.150">
    <property type="entry name" value="Vaccinia Virus protein VP39"/>
    <property type="match status" value="1"/>
</dbReference>
<dbReference type="NCBIfam" id="TIGR00536">
    <property type="entry name" value="hemK_fam"/>
    <property type="match status" value="1"/>
</dbReference>
<evidence type="ECO:0000313" key="9">
    <source>
        <dbReference type="Proteomes" id="UP001501600"/>
    </source>
</evidence>
<dbReference type="InterPro" id="IPR050320">
    <property type="entry name" value="N5-glutamine_MTase"/>
</dbReference>
<dbReference type="Pfam" id="PF05175">
    <property type="entry name" value="MTS"/>
    <property type="match status" value="1"/>
</dbReference>
<evidence type="ECO:0000259" key="6">
    <source>
        <dbReference type="Pfam" id="PF05175"/>
    </source>
</evidence>
<feature type="binding site" evidence="5">
    <location>
        <position position="178"/>
    </location>
    <ligand>
        <name>S-adenosyl-L-methionine</name>
        <dbReference type="ChEBI" id="CHEBI:59789"/>
    </ligand>
</feature>
<dbReference type="CDD" id="cd02440">
    <property type="entry name" value="AdoMet_MTases"/>
    <property type="match status" value="1"/>
</dbReference>
<dbReference type="PANTHER" id="PTHR18895">
    <property type="entry name" value="HEMK METHYLTRANSFERASE"/>
    <property type="match status" value="1"/>
</dbReference>
<dbReference type="Gene3D" id="1.10.8.10">
    <property type="entry name" value="DNA helicase RuvA subunit, C-terminal domain"/>
    <property type="match status" value="1"/>
</dbReference>
<dbReference type="Proteomes" id="UP001501600">
    <property type="component" value="Unassembled WGS sequence"/>
</dbReference>
<dbReference type="InterPro" id="IPR019874">
    <property type="entry name" value="RF_methyltr_PrmC"/>
</dbReference>
<dbReference type="EMBL" id="BAABLF010000001">
    <property type="protein sequence ID" value="GAA5186070.1"/>
    <property type="molecule type" value="Genomic_DNA"/>
</dbReference>
<dbReference type="PROSITE" id="PS00092">
    <property type="entry name" value="N6_MTASE"/>
    <property type="match status" value="1"/>
</dbReference>
<name>A0ABP9RU47_9GAMM</name>
<dbReference type="InterPro" id="IPR040758">
    <property type="entry name" value="PrmC_N"/>
</dbReference>
<comment type="catalytic activity">
    <reaction evidence="4 5">
        <text>L-glutaminyl-[peptide chain release factor] + S-adenosyl-L-methionine = N(5)-methyl-L-glutaminyl-[peptide chain release factor] + S-adenosyl-L-homocysteine + H(+)</text>
        <dbReference type="Rhea" id="RHEA:42896"/>
        <dbReference type="Rhea" id="RHEA-COMP:10271"/>
        <dbReference type="Rhea" id="RHEA-COMP:10272"/>
        <dbReference type="ChEBI" id="CHEBI:15378"/>
        <dbReference type="ChEBI" id="CHEBI:30011"/>
        <dbReference type="ChEBI" id="CHEBI:57856"/>
        <dbReference type="ChEBI" id="CHEBI:59789"/>
        <dbReference type="ChEBI" id="CHEBI:61891"/>
        <dbReference type="EC" id="2.1.1.297"/>
    </reaction>
</comment>
<keyword evidence="2 5" id="KW-0808">Transferase</keyword>
<dbReference type="Pfam" id="PF17827">
    <property type="entry name" value="PrmC_N"/>
    <property type="match status" value="1"/>
</dbReference>
<comment type="caution">
    <text evidence="8">The sequence shown here is derived from an EMBL/GenBank/DDBJ whole genome shotgun (WGS) entry which is preliminary data.</text>
</comment>
<dbReference type="GO" id="GO:0032259">
    <property type="term" value="P:methylation"/>
    <property type="evidence" value="ECO:0007669"/>
    <property type="project" value="UniProtKB-KW"/>
</dbReference>
<evidence type="ECO:0000256" key="2">
    <source>
        <dbReference type="ARBA" id="ARBA00022679"/>
    </source>
</evidence>
<evidence type="ECO:0000256" key="4">
    <source>
        <dbReference type="ARBA" id="ARBA00048391"/>
    </source>
</evidence>
<comment type="function">
    <text evidence="5">Methylates the class 1 translation termination release factors RF1/PrfA and RF2/PrfB on the glutamine residue of the universally conserved GGQ motif.</text>
</comment>
<dbReference type="NCBIfam" id="TIGR03534">
    <property type="entry name" value="RF_mod_PrmC"/>
    <property type="match status" value="1"/>
</dbReference>
<protein>
    <recommendedName>
        <fullName evidence="5">Release factor glutamine methyltransferase</fullName>
        <shortName evidence="5">RF MTase</shortName>
        <ecNumber evidence="5">2.1.1.297</ecNumber>
    </recommendedName>
    <alternativeName>
        <fullName evidence="5">N5-glutamine methyltransferase PrmC</fullName>
    </alternativeName>
    <alternativeName>
        <fullName evidence="5">Protein-(glutamine-N5) MTase PrmC</fullName>
    </alternativeName>
    <alternativeName>
        <fullName evidence="5">Protein-glutamine N-methyltransferase PrmC</fullName>
    </alternativeName>
</protein>
<feature type="domain" description="Methyltransferase small" evidence="6">
    <location>
        <begin position="118"/>
        <end position="200"/>
    </location>
</feature>
<dbReference type="GO" id="GO:0008168">
    <property type="term" value="F:methyltransferase activity"/>
    <property type="evidence" value="ECO:0007669"/>
    <property type="project" value="UniProtKB-KW"/>
</dbReference>
<feature type="binding site" evidence="5">
    <location>
        <position position="193"/>
    </location>
    <ligand>
        <name>S-adenosyl-L-methionine</name>
        <dbReference type="ChEBI" id="CHEBI:59789"/>
    </ligand>
</feature>
<evidence type="ECO:0000259" key="7">
    <source>
        <dbReference type="Pfam" id="PF17827"/>
    </source>
</evidence>
<keyword evidence="9" id="KW-1185">Reference proteome</keyword>
<comment type="similarity">
    <text evidence="5">Belongs to the protein N5-glutamine methyltransferase family. PrmC subfamily.</text>
</comment>
<feature type="domain" description="Release factor glutamine methyltransferase N-terminal" evidence="7">
    <location>
        <begin position="10"/>
        <end position="84"/>
    </location>
</feature>
<evidence type="ECO:0000256" key="5">
    <source>
        <dbReference type="HAMAP-Rule" id="MF_02126"/>
    </source>
</evidence>
<evidence type="ECO:0000313" key="8">
    <source>
        <dbReference type="EMBL" id="GAA5186070.1"/>
    </source>
</evidence>
<gene>
    <name evidence="5 8" type="primary">prmC</name>
    <name evidence="8" type="ORF">GCM10025772_00790</name>
</gene>
<keyword evidence="3 5" id="KW-0949">S-adenosyl-L-methionine</keyword>
<organism evidence="8 9">
    <name type="scientific">Ferrimonas gelatinilytica</name>
    <dbReference type="NCBI Taxonomy" id="1255257"/>
    <lineage>
        <taxon>Bacteria</taxon>
        <taxon>Pseudomonadati</taxon>
        <taxon>Pseudomonadota</taxon>
        <taxon>Gammaproteobacteria</taxon>
        <taxon>Alteromonadales</taxon>
        <taxon>Ferrimonadaceae</taxon>
        <taxon>Ferrimonas</taxon>
    </lineage>
</organism>
<accession>A0ABP9RU47</accession>
<reference evidence="9" key="1">
    <citation type="journal article" date="2019" name="Int. J. Syst. Evol. Microbiol.">
        <title>The Global Catalogue of Microorganisms (GCM) 10K type strain sequencing project: providing services to taxonomists for standard genome sequencing and annotation.</title>
        <authorList>
            <consortium name="The Broad Institute Genomics Platform"/>
            <consortium name="The Broad Institute Genome Sequencing Center for Infectious Disease"/>
            <person name="Wu L."/>
            <person name="Ma J."/>
        </authorList>
    </citation>
    <scope>NUCLEOTIDE SEQUENCE [LARGE SCALE GENOMIC DNA]</scope>
    <source>
        <strain evidence="9">JCM 18720</strain>
    </source>
</reference>
<feature type="binding site" evidence="5">
    <location>
        <begin position="193"/>
        <end position="196"/>
    </location>
    <ligand>
        <name>substrate</name>
    </ligand>
</feature>
<dbReference type="HAMAP" id="MF_02126">
    <property type="entry name" value="RF_methyltr_PrmC"/>
    <property type="match status" value="1"/>
</dbReference>
<dbReference type="InterPro" id="IPR029063">
    <property type="entry name" value="SAM-dependent_MTases_sf"/>
</dbReference>